<protein>
    <submittedName>
        <fullName evidence="2 3">Uncharacterized protein</fullName>
    </submittedName>
</protein>
<reference evidence="4" key="2">
    <citation type="submission" date="2010-05" db="EMBL/GenBank/DDBJ databases">
        <title>The genome sequence of Magnaporthe poae strain ATCC 64411.</title>
        <authorList>
            <person name="Ma L.-J."/>
            <person name="Dead R."/>
            <person name="Young S."/>
            <person name="Zeng Q."/>
            <person name="Koehrsen M."/>
            <person name="Alvarado L."/>
            <person name="Berlin A."/>
            <person name="Chapman S.B."/>
            <person name="Chen Z."/>
            <person name="Freedman E."/>
            <person name="Gellesch M."/>
            <person name="Goldberg J."/>
            <person name="Griggs A."/>
            <person name="Gujja S."/>
            <person name="Heilman E.R."/>
            <person name="Heiman D."/>
            <person name="Hepburn T."/>
            <person name="Howarth C."/>
            <person name="Jen D."/>
            <person name="Larson L."/>
            <person name="Mehta T."/>
            <person name="Neiman D."/>
            <person name="Pearson M."/>
            <person name="Roberts A."/>
            <person name="Saif S."/>
            <person name="Shea T."/>
            <person name="Shenoy N."/>
            <person name="Sisk P."/>
            <person name="Stolte C."/>
            <person name="Sykes S."/>
            <person name="Walk T."/>
            <person name="White J."/>
            <person name="Yandava C."/>
            <person name="Haas B."/>
            <person name="Nusbaum C."/>
            <person name="Birren B."/>
        </authorList>
    </citation>
    <scope>NUCLEOTIDE SEQUENCE [LARGE SCALE GENOMIC DNA]</scope>
    <source>
        <strain evidence="4">ATCC 64411 / 73-15</strain>
    </source>
</reference>
<reference evidence="3" key="4">
    <citation type="journal article" date="2015" name="G3 (Bethesda)">
        <title>Genome sequences of three phytopathogenic species of the Magnaporthaceae family of fungi.</title>
        <authorList>
            <person name="Okagaki L.H."/>
            <person name="Nunes C.C."/>
            <person name="Sailsbery J."/>
            <person name="Clay B."/>
            <person name="Brown D."/>
            <person name="John T."/>
            <person name="Oh Y."/>
            <person name="Young N."/>
            <person name="Fitzgerald M."/>
            <person name="Haas B.J."/>
            <person name="Zeng Q."/>
            <person name="Young S."/>
            <person name="Adiconis X."/>
            <person name="Fan L."/>
            <person name="Levin J.Z."/>
            <person name="Mitchell T.K."/>
            <person name="Okubara P.A."/>
            <person name="Farman M.L."/>
            <person name="Kohn L.M."/>
            <person name="Birren B."/>
            <person name="Ma L.-J."/>
            <person name="Dean R.A."/>
        </authorList>
    </citation>
    <scope>NUCLEOTIDE SEQUENCE</scope>
    <source>
        <strain evidence="3">ATCC 64411 / 73-15</strain>
    </source>
</reference>
<accession>A0A0C4DMU6</accession>
<reference evidence="3" key="5">
    <citation type="submission" date="2015-06" db="UniProtKB">
        <authorList>
            <consortium name="EnsemblFungi"/>
        </authorList>
    </citation>
    <scope>IDENTIFICATION</scope>
    <source>
        <strain evidence="3">ATCC 64411</strain>
    </source>
</reference>
<feature type="compositionally biased region" description="Low complexity" evidence="1">
    <location>
        <begin position="32"/>
        <end position="59"/>
    </location>
</feature>
<evidence type="ECO:0000313" key="4">
    <source>
        <dbReference type="Proteomes" id="UP000011715"/>
    </source>
</evidence>
<dbReference type="Proteomes" id="UP000011715">
    <property type="component" value="Unassembled WGS sequence"/>
</dbReference>
<dbReference type="EnsemblFungi" id="MAPG_01111T0">
    <property type="protein sequence ID" value="MAPG_01111T0"/>
    <property type="gene ID" value="MAPG_01111"/>
</dbReference>
<dbReference type="VEuPathDB" id="FungiDB:MAPG_01111"/>
<dbReference type="eggNOG" id="KOG1698">
    <property type="taxonomic scope" value="Eukaryota"/>
</dbReference>
<dbReference type="STRING" id="644358.A0A0C4DMU6"/>
<dbReference type="EMBL" id="ADBL01000258">
    <property type="status" value="NOT_ANNOTATED_CDS"/>
    <property type="molecule type" value="Genomic_DNA"/>
</dbReference>
<evidence type="ECO:0000313" key="3">
    <source>
        <dbReference type="EnsemblFungi" id="MAPG_01111T0"/>
    </source>
</evidence>
<dbReference type="EMBL" id="GL876966">
    <property type="protein sequence ID" value="KLU82032.1"/>
    <property type="molecule type" value="Genomic_DNA"/>
</dbReference>
<keyword evidence="4" id="KW-1185">Reference proteome</keyword>
<evidence type="ECO:0000256" key="1">
    <source>
        <dbReference type="SAM" id="MobiDB-lite"/>
    </source>
</evidence>
<dbReference type="AlphaFoldDB" id="A0A0C4DMU6"/>
<evidence type="ECO:0000313" key="2">
    <source>
        <dbReference type="EMBL" id="KLU82032.1"/>
    </source>
</evidence>
<proteinExistence type="predicted"/>
<organism evidence="3 4">
    <name type="scientific">Magnaporthiopsis poae (strain ATCC 64411 / 73-15)</name>
    <name type="common">Kentucky bluegrass fungus</name>
    <name type="synonym">Magnaporthe poae</name>
    <dbReference type="NCBI Taxonomy" id="644358"/>
    <lineage>
        <taxon>Eukaryota</taxon>
        <taxon>Fungi</taxon>
        <taxon>Dikarya</taxon>
        <taxon>Ascomycota</taxon>
        <taxon>Pezizomycotina</taxon>
        <taxon>Sordariomycetes</taxon>
        <taxon>Sordariomycetidae</taxon>
        <taxon>Magnaporthales</taxon>
        <taxon>Magnaporthaceae</taxon>
        <taxon>Magnaporthiopsis</taxon>
    </lineage>
</organism>
<gene>
    <name evidence="2" type="ORF">MAPG_01111</name>
</gene>
<feature type="region of interest" description="Disordered" evidence="1">
    <location>
        <begin position="18"/>
        <end position="63"/>
    </location>
</feature>
<dbReference type="EMBL" id="ADBL01000259">
    <property type="status" value="NOT_ANNOTATED_CDS"/>
    <property type="molecule type" value="Genomic_DNA"/>
</dbReference>
<sequence length="148" mass="15696">MNSASLRRPLGCLKHSLRHARQQRLGAPRFMATEAASTPTTTSTSGSGSGSGSPSSEAALPPHTYFGIRKGRQTNSFRTGFAVYTPPDVTRPSTTDPMAAFDKQQMSAMDPTGARTRLFDRHSPDSVKVGDVLMAAAAKKASGKGKKK</sequence>
<dbReference type="OrthoDB" id="432645at2759"/>
<reference evidence="2" key="3">
    <citation type="submission" date="2011-03" db="EMBL/GenBank/DDBJ databases">
        <title>Annotation of Magnaporthe poae ATCC 64411.</title>
        <authorList>
            <person name="Ma L.-J."/>
            <person name="Dead R."/>
            <person name="Young S.K."/>
            <person name="Zeng Q."/>
            <person name="Gargeya S."/>
            <person name="Fitzgerald M."/>
            <person name="Haas B."/>
            <person name="Abouelleil A."/>
            <person name="Alvarado L."/>
            <person name="Arachchi H.M."/>
            <person name="Berlin A."/>
            <person name="Brown A."/>
            <person name="Chapman S.B."/>
            <person name="Chen Z."/>
            <person name="Dunbar C."/>
            <person name="Freedman E."/>
            <person name="Gearin G."/>
            <person name="Gellesch M."/>
            <person name="Goldberg J."/>
            <person name="Griggs A."/>
            <person name="Gujja S."/>
            <person name="Heiman D."/>
            <person name="Howarth C."/>
            <person name="Larson L."/>
            <person name="Lui A."/>
            <person name="MacDonald P.J.P."/>
            <person name="Mehta T."/>
            <person name="Montmayeur A."/>
            <person name="Murphy C."/>
            <person name="Neiman D."/>
            <person name="Pearson M."/>
            <person name="Priest M."/>
            <person name="Roberts A."/>
            <person name="Saif S."/>
            <person name="Shea T."/>
            <person name="Shenoy N."/>
            <person name="Sisk P."/>
            <person name="Stolte C."/>
            <person name="Sykes S."/>
            <person name="Yandava C."/>
            <person name="Wortman J."/>
            <person name="Nusbaum C."/>
            <person name="Birren B."/>
        </authorList>
    </citation>
    <scope>NUCLEOTIDE SEQUENCE</scope>
    <source>
        <strain evidence="2">ATCC 64411</strain>
    </source>
</reference>
<reference evidence="2" key="1">
    <citation type="submission" date="2010-05" db="EMBL/GenBank/DDBJ databases">
        <title>The Genome Sequence of Magnaporthe poae strain ATCC 64411.</title>
        <authorList>
            <consortium name="The Broad Institute Genome Sequencing Platform"/>
            <consortium name="Broad Institute Genome Sequencing Center for Infectious Disease"/>
            <person name="Ma L.-J."/>
            <person name="Dead R."/>
            <person name="Young S."/>
            <person name="Zeng Q."/>
            <person name="Koehrsen M."/>
            <person name="Alvarado L."/>
            <person name="Berlin A."/>
            <person name="Chapman S.B."/>
            <person name="Chen Z."/>
            <person name="Freedman E."/>
            <person name="Gellesch M."/>
            <person name="Goldberg J."/>
            <person name="Griggs A."/>
            <person name="Gujja S."/>
            <person name="Heilman E.R."/>
            <person name="Heiman D."/>
            <person name="Hepburn T."/>
            <person name="Howarth C."/>
            <person name="Jen D."/>
            <person name="Larson L."/>
            <person name="Mehta T."/>
            <person name="Neiman D."/>
            <person name="Pearson M."/>
            <person name="Roberts A."/>
            <person name="Saif S."/>
            <person name="Shea T."/>
            <person name="Shenoy N."/>
            <person name="Sisk P."/>
            <person name="Stolte C."/>
            <person name="Sykes S."/>
            <person name="Walk T."/>
            <person name="White J."/>
            <person name="Yandava C."/>
            <person name="Haas B."/>
            <person name="Nusbaum C."/>
            <person name="Birren B."/>
        </authorList>
    </citation>
    <scope>NUCLEOTIDE SEQUENCE</scope>
    <source>
        <strain evidence="2">ATCC 64411</strain>
    </source>
</reference>
<name>A0A0C4DMU6_MAGP6</name>